<sequence>MKKEDQEKTKDKPLVDIVTKKEIAKIGMTVSMGLTVLSAFNLRSRFSKNLHIISGAALVGFSFYHNSLYDKSEKKPTSIKK</sequence>
<dbReference type="AlphaFoldDB" id="A0A2P8QYY7"/>
<comment type="caution">
    <text evidence="1">The sequence shown here is derived from an EMBL/GenBank/DDBJ whole genome shotgun (WGS) entry which is preliminary data.</text>
</comment>
<keyword evidence="2" id="KW-1185">Reference proteome</keyword>
<evidence type="ECO:0008006" key="3">
    <source>
        <dbReference type="Google" id="ProtNLM"/>
    </source>
</evidence>
<reference evidence="2" key="1">
    <citation type="submission" date="2017-10" db="EMBL/GenBank/DDBJ databases">
        <title>Campylobacter species from seals.</title>
        <authorList>
            <person name="Gilbert M.J."/>
            <person name="Zomer A.L."/>
            <person name="Timmerman A.J."/>
            <person name="Duim B."/>
            <person name="Wagenaar J.A."/>
        </authorList>
    </citation>
    <scope>NUCLEOTIDE SEQUENCE [LARGE SCALE GENOMIC DNA]</scope>
    <source>
        <strain evidence="2">17S00004-5</strain>
    </source>
</reference>
<dbReference type="OrthoDB" id="5460567at2"/>
<proteinExistence type="predicted"/>
<gene>
    <name evidence="1" type="ORF">CQ405_07795</name>
</gene>
<accession>A0A2P8QYY7</accession>
<dbReference type="RefSeq" id="WP_106872399.1">
    <property type="nucleotide sequence ID" value="NZ_CP053841.1"/>
</dbReference>
<evidence type="ECO:0000313" key="2">
    <source>
        <dbReference type="Proteomes" id="UP000240535"/>
    </source>
</evidence>
<organism evidence="1 2">
    <name type="scientific">Campylobacter blaseri</name>
    <dbReference type="NCBI Taxonomy" id="2042961"/>
    <lineage>
        <taxon>Bacteria</taxon>
        <taxon>Pseudomonadati</taxon>
        <taxon>Campylobacterota</taxon>
        <taxon>Epsilonproteobacteria</taxon>
        <taxon>Campylobacterales</taxon>
        <taxon>Campylobacteraceae</taxon>
        <taxon>Campylobacter</taxon>
    </lineage>
</organism>
<dbReference type="EMBL" id="PDHH01000007">
    <property type="protein sequence ID" value="PSM51463.1"/>
    <property type="molecule type" value="Genomic_DNA"/>
</dbReference>
<dbReference type="Proteomes" id="UP000240535">
    <property type="component" value="Unassembled WGS sequence"/>
</dbReference>
<protein>
    <recommendedName>
        <fullName evidence="3">Helicase</fullName>
    </recommendedName>
</protein>
<name>A0A2P8QYY7_9BACT</name>
<evidence type="ECO:0000313" key="1">
    <source>
        <dbReference type="EMBL" id="PSM51463.1"/>
    </source>
</evidence>